<feature type="chain" id="PRO_5037620930" description="DUF5640 domain-containing protein" evidence="1">
    <location>
        <begin position="26"/>
        <end position="109"/>
    </location>
</feature>
<keyword evidence="3" id="KW-1185">Reference proteome</keyword>
<keyword evidence="1" id="KW-0732">Signal</keyword>
<accession>A0A929KXE6</accession>
<gene>
    <name evidence="2" type="ORF">IRJ16_16050</name>
</gene>
<name>A0A929KXE6_9SPHI</name>
<reference evidence="2" key="1">
    <citation type="submission" date="2020-10" db="EMBL/GenBank/DDBJ databases">
        <title>Mucilaginibacter mali sp. nov., isolated from rhizosphere soil of apple orchard.</title>
        <authorList>
            <person name="Lee J.-S."/>
            <person name="Kim H.S."/>
            <person name="Kim J.-S."/>
        </authorList>
    </citation>
    <scope>NUCLEOTIDE SEQUENCE</scope>
    <source>
        <strain evidence="2">KCTC 22746</strain>
    </source>
</reference>
<dbReference type="Proteomes" id="UP000622475">
    <property type="component" value="Unassembled WGS sequence"/>
</dbReference>
<evidence type="ECO:0000313" key="3">
    <source>
        <dbReference type="Proteomes" id="UP000622475"/>
    </source>
</evidence>
<evidence type="ECO:0000313" key="2">
    <source>
        <dbReference type="EMBL" id="MBE9663401.1"/>
    </source>
</evidence>
<protein>
    <recommendedName>
        <fullName evidence="4">DUF5640 domain-containing protein</fullName>
    </recommendedName>
</protein>
<dbReference type="EMBL" id="JADFFL010000006">
    <property type="protein sequence ID" value="MBE9663401.1"/>
    <property type="molecule type" value="Genomic_DNA"/>
</dbReference>
<evidence type="ECO:0000256" key="1">
    <source>
        <dbReference type="SAM" id="SignalP"/>
    </source>
</evidence>
<organism evidence="2 3">
    <name type="scientific">Mucilaginibacter myungsuensis</name>
    <dbReference type="NCBI Taxonomy" id="649104"/>
    <lineage>
        <taxon>Bacteria</taxon>
        <taxon>Pseudomonadati</taxon>
        <taxon>Bacteroidota</taxon>
        <taxon>Sphingobacteriia</taxon>
        <taxon>Sphingobacteriales</taxon>
        <taxon>Sphingobacteriaceae</taxon>
        <taxon>Mucilaginibacter</taxon>
    </lineage>
</organism>
<dbReference type="AlphaFoldDB" id="A0A929KXE6"/>
<feature type="signal peptide" evidence="1">
    <location>
        <begin position="1"/>
        <end position="25"/>
    </location>
</feature>
<comment type="caution">
    <text evidence="2">The sequence shown here is derived from an EMBL/GenBank/DDBJ whole genome shotgun (WGS) entry which is preliminary data.</text>
</comment>
<proteinExistence type="predicted"/>
<dbReference type="RefSeq" id="WP_194112634.1">
    <property type="nucleotide sequence ID" value="NZ_JADFFL010000006.1"/>
</dbReference>
<dbReference type="PROSITE" id="PS51257">
    <property type="entry name" value="PROKAR_LIPOPROTEIN"/>
    <property type="match status" value="1"/>
</dbReference>
<evidence type="ECO:0008006" key="4">
    <source>
        <dbReference type="Google" id="ProtNLM"/>
    </source>
</evidence>
<sequence length="109" mass="12050">MKTLALILVHLAGAVMLFAGSCSHAGNSPIKGKWKSKDGSTNLQITHNKFIEAGNDGHDPSTEDYFMKGDTIFTSFEGNQPYTKFVVEKVDEHNLTLLYPDSVSVEFIR</sequence>